<dbReference type="OrthoDB" id="10312706at2759"/>
<keyword evidence="2" id="KW-1185">Reference proteome</keyword>
<gene>
    <name evidence="1" type="ORF">Naga_100064g6</name>
</gene>
<evidence type="ECO:0000313" key="2">
    <source>
        <dbReference type="Proteomes" id="UP000019335"/>
    </source>
</evidence>
<proteinExistence type="predicted"/>
<reference evidence="1 2" key="1">
    <citation type="journal article" date="2014" name="Mol. Plant">
        <title>Chromosome Scale Genome Assembly and Transcriptome Profiling of Nannochloropsis gaditana in Nitrogen Depletion.</title>
        <authorList>
            <person name="Corteggiani Carpinelli E."/>
            <person name="Telatin A."/>
            <person name="Vitulo N."/>
            <person name="Forcato C."/>
            <person name="D'Angelo M."/>
            <person name="Schiavon R."/>
            <person name="Vezzi A."/>
            <person name="Giacometti G.M."/>
            <person name="Morosinotto T."/>
            <person name="Valle G."/>
        </authorList>
    </citation>
    <scope>NUCLEOTIDE SEQUENCE [LARGE SCALE GENOMIC DNA]</scope>
    <source>
        <strain evidence="1 2">B-31</strain>
    </source>
</reference>
<evidence type="ECO:0000313" key="1">
    <source>
        <dbReference type="EMBL" id="EWM22141.1"/>
    </source>
</evidence>
<accession>W7TP13</accession>
<comment type="caution">
    <text evidence="1">The sequence shown here is derived from an EMBL/GenBank/DDBJ whole genome shotgun (WGS) entry which is preliminary data.</text>
</comment>
<sequence length="186" mass="20745">MRDGIPRPDDFSFHSKMRHAILLIDVLVLFGLRASTSAFSVVVAQHRVISLASFSRLNFVPGWKVTPLHYLGVKSRRYRSGSFKMRDGSMVRDFEVGDLVRVQPGTFLDGMDWGGLEGVVTTTWVKCEVDPHCCCAELGTEGPIRVDFVADQGRNAGRLGVGKDKNYNFFNEAELIKLLAVHDRTA</sequence>
<organism evidence="1 2">
    <name type="scientific">Nannochloropsis gaditana</name>
    <dbReference type="NCBI Taxonomy" id="72520"/>
    <lineage>
        <taxon>Eukaryota</taxon>
        <taxon>Sar</taxon>
        <taxon>Stramenopiles</taxon>
        <taxon>Ochrophyta</taxon>
        <taxon>Eustigmatophyceae</taxon>
        <taxon>Eustigmatales</taxon>
        <taxon>Monodopsidaceae</taxon>
        <taxon>Nannochloropsis</taxon>
    </lineage>
</organism>
<protein>
    <submittedName>
        <fullName evidence="1">Uncharacterized protein</fullName>
    </submittedName>
</protein>
<dbReference type="EMBL" id="AZIL01002276">
    <property type="protein sequence ID" value="EWM22141.1"/>
    <property type="molecule type" value="Genomic_DNA"/>
</dbReference>
<dbReference type="AlphaFoldDB" id="W7TP13"/>
<name>W7TP13_9STRA</name>
<dbReference type="Proteomes" id="UP000019335">
    <property type="component" value="Unassembled WGS sequence"/>
</dbReference>